<dbReference type="GO" id="GO:0006401">
    <property type="term" value="P:RNA catabolic process"/>
    <property type="evidence" value="ECO:0007669"/>
    <property type="project" value="InterPro"/>
</dbReference>
<dbReference type="InParanoid" id="A0A1E7FM27"/>
<name>A0A1E7FM27_9STRA</name>
<dbReference type="OrthoDB" id="6222486at2759"/>
<feature type="region of interest" description="Disordered" evidence="1">
    <location>
        <begin position="60"/>
        <end position="83"/>
    </location>
</feature>
<dbReference type="GO" id="GO:0032299">
    <property type="term" value="C:ribonuclease H2 complex"/>
    <property type="evidence" value="ECO:0007669"/>
    <property type="project" value="InterPro"/>
</dbReference>
<protein>
    <submittedName>
        <fullName evidence="2">Uncharacterized protein</fullName>
    </submittedName>
</protein>
<keyword evidence="3" id="KW-1185">Reference proteome</keyword>
<dbReference type="Proteomes" id="UP000095751">
    <property type="component" value="Unassembled WGS sequence"/>
</dbReference>
<dbReference type="Gene3D" id="2.40.128.680">
    <property type="match status" value="1"/>
</dbReference>
<evidence type="ECO:0000256" key="1">
    <source>
        <dbReference type="SAM" id="MobiDB-lite"/>
    </source>
</evidence>
<sequence>MTIAYEQENSGAATCHMLPCNIDYEGMAKTHMYFKPILVENGILASTFRGRGLLAATTTTTTTTTTTKTQEEGEEKIEDDENENACAVVAKPHLLSIEENKIFSKASISNVVEWHHEHNPQTIKLFHQEENSRVQLANDWHEIAKALHDPLPIEE</sequence>
<dbReference type="AlphaFoldDB" id="A0A1E7FM27"/>
<dbReference type="PANTHER" id="PTHR47204:SF1">
    <property type="entry name" value="RIBONUCLEASE H2 SUBUNIT C"/>
    <property type="match status" value="1"/>
</dbReference>
<evidence type="ECO:0000313" key="2">
    <source>
        <dbReference type="EMBL" id="OEU18863.1"/>
    </source>
</evidence>
<organism evidence="2 3">
    <name type="scientific">Fragilariopsis cylindrus CCMP1102</name>
    <dbReference type="NCBI Taxonomy" id="635003"/>
    <lineage>
        <taxon>Eukaryota</taxon>
        <taxon>Sar</taxon>
        <taxon>Stramenopiles</taxon>
        <taxon>Ochrophyta</taxon>
        <taxon>Bacillariophyta</taxon>
        <taxon>Bacillariophyceae</taxon>
        <taxon>Bacillariophycidae</taxon>
        <taxon>Bacillariales</taxon>
        <taxon>Bacillariaceae</taxon>
        <taxon>Fragilariopsis</taxon>
    </lineage>
</organism>
<feature type="compositionally biased region" description="Acidic residues" evidence="1">
    <location>
        <begin position="72"/>
        <end position="83"/>
    </location>
</feature>
<reference evidence="2 3" key="1">
    <citation type="submission" date="2016-09" db="EMBL/GenBank/DDBJ databases">
        <title>Extensive genetic diversity and differential bi-allelic expression allows diatom success in the polar Southern Ocean.</title>
        <authorList>
            <consortium name="DOE Joint Genome Institute"/>
            <person name="Mock T."/>
            <person name="Otillar R.P."/>
            <person name="Strauss J."/>
            <person name="Dupont C."/>
            <person name="Frickenhaus S."/>
            <person name="Maumus F."/>
            <person name="Mcmullan M."/>
            <person name="Sanges R."/>
            <person name="Schmutz J."/>
            <person name="Toseland A."/>
            <person name="Valas R."/>
            <person name="Veluchamy A."/>
            <person name="Ward B.J."/>
            <person name="Allen A."/>
            <person name="Barry K."/>
            <person name="Falciatore A."/>
            <person name="Ferrante M."/>
            <person name="Fortunato A.E."/>
            <person name="Gloeckner G."/>
            <person name="Gruber A."/>
            <person name="Hipkin R."/>
            <person name="Janech M."/>
            <person name="Kroth P."/>
            <person name="Leese F."/>
            <person name="Lindquist E."/>
            <person name="Lyon B.R."/>
            <person name="Martin J."/>
            <person name="Mayer C."/>
            <person name="Parker M."/>
            <person name="Quesneville H."/>
            <person name="Raymond J."/>
            <person name="Uhlig C."/>
            <person name="Valentin K.U."/>
            <person name="Worden A.Z."/>
            <person name="Armbrust E.V."/>
            <person name="Bowler C."/>
            <person name="Green B."/>
            <person name="Moulton V."/>
            <person name="Van Oosterhout C."/>
            <person name="Grigoriev I."/>
        </authorList>
    </citation>
    <scope>NUCLEOTIDE SEQUENCE [LARGE SCALE GENOMIC DNA]</scope>
    <source>
        <strain evidence="2 3">CCMP1102</strain>
    </source>
</reference>
<proteinExistence type="predicted"/>
<dbReference type="KEGG" id="fcy:FRACYDRAFT_237145"/>
<accession>A0A1E7FM27</accession>
<dbReference type="EMBL" id="KV784356">
    <property type="protein sequence ID" value="OEU18863.1"/>
    <property type="molecule type" value="Genomic_DNA"/>
</dbReference>
<dbReference type="Pfam" id="PF08615">
    <property type="entry name" value="RNase_H2_suC"/>
    <property type="match status" value="1"/>
</dbReference>
<dbReference type="InterPro" id="IPR013924">
    <property type="entry name" value="RNase_H2_suC"/>
</dbReference>
<dbReference type="PANTHER" id="PTHR47204">
    <property type="entry name" value="OS02G0168900 PROTEIN"/>
    <property type="match status" value="1"/>
</dbReference>
<gene>
    <name evidence="2" type="ORF">FRACYDRAFT_237145</name>
</gene>
<evidence type="ECO:0000313" key="3">
    <source>
        <dbReference type="Proteomes" id="UP000095751"/>
    </source>
</evidence>